<comment type="caution">
    <text evidence="2">The sequence shown here is derived from an EMBL/GenBank/DDBJ whole genome shotgun (WGS) entry which is preliminary data.</text>
</comment>
<reference evidence="2" key="1">
    <citation type="journal article" date="2015" name="Nature">
        <title>Complex archaea that bridge the gap between prokaryotes and eukaryotes.</title>
        <authorList>
            <person name="Spang A."/>
            <person name="Saw J.H."/>
            <person name="Jorgensen S.L."/>
            <person name="Zaremba-Niedzwiedzka K."/>
            <person name="Martijn J."/>
            <person name="Lind A.E."/>
            <person name="van Eijk R."/>
            <person name="Schleper C."/>
            <person name="Guy L."/>
            <person name="Ettema T.J."/>
        </authorList>
    </citation>
    <scope>NUCLEOTIDE SEQUENCE</scope>
</reference>
<proteinExistence type="predicted"/>
<evidence type="ECO:0000313" key="2">
    <source>
        <dbReference type="EMBL" id="KKN43672.1"/>
    </source>
</evidence>
<evidence type="ECO:0000256" key="1">
    <source>
        <dbReference type="SAM" id="MobiDB-lite"/>
    </source>
</evidence>
<feature type="region of interest" description="Disordered" evidence="1">
    <location>
        <begin position="1"/>
        <end position="20"/>
    </location>
</feature>
<dbReference type="EMBL" id="LAZR01001496">
    <property type="protein sequence ID" value="KKN43672.1"/>
    <property type="molecule type" value="Genomic_DNA"/>
</dbReference>
<accession>A0A0F9R384</accession>
<name>A0A0F9R384_9ZZZZ</name>
<protein>
    <submittedName>
        <fullName evidence="2">Uncharacterized protein</fullName>
    </submittedName>
</protein>
<sequence length="93" mass="11146">MFMDRWHKDKETYEPSIEDSLSANPSKWFPPYNFTFCDQENEQILHWNPHAHHWVSRENNSWPIEKPQGIYAAVGTRALNDFGKAFIEEMYNQ</sequence>
<dbReference type="AlphaFoldDB" id="A0A0F9R384"/>
<feature type="compositionally biased region" description="Basic and acidic residues" evidence="1">
    <location>
        <begin position="1"/>
        <end position="13"/>
    </location>
</feature>
<gene>
    <name evidence="2" type="ORF">LCGC14_0700720</name>
</gene>
<organism evidence="2">
    <name type="scientific">marine sediment metagenome</name>
    <dbReference type="NCBI Taxonomy" id="412755"/>
    <lineage>
        <taxon>unclassified sequences</taxon>
        <taxon>metagenomes</taxon>
        <taxon>ecological metagenomes</taxon>
    </lineage>
</organism>